<gene>
    <name evidence="1" type="ORF">FPZ49_31600</name>
</gene>
<evidence type="ECO:0000313" key="1">
    <source>
        <dbReference type="EMBL" id="TVY02405.1"/>
    </source>
</evidence>
<dbReference type="AlphaFoldDB" id="A0A559JRA5"/>
<name>A0A559JRA5_9BACL</name>
<reference evidence="1 2" key="1">
    <citation type="submission" date="2019-07" db="EMBL/GenBank/DDBJ databases">
        <authorList>
            <person name="Kim J."/>
        </authorList>
    </citation>
    <scope>NUCLEOTIDE SEQUENCE [LARGE SCALE GENOMIC DNA]</scope>
    <source>
        <strain evidence="1 2">JC52</strain>
    </source>
</reference>
<evidence type="ECO:0000313" key="2">
    <source>
        <dbReference type="Proteomes" id="UP000317036"/>
    </source>
</evidence>
<accession>A0A559JRA5</accession>
<sequence length="108" mass="13306">MKRTGLTLAQFILSVTHQLYFRTRDKIYRIYEDKPWLEISQEKLADELSKFQQTGEKYMMVYDYQIMNKLDYWDAHPEKITKDELDFWHIYTLITEEQYLHFINLIVS</sequence>
<dbReference type="Proteomes" id="UP000317036">
    <property type="component" value="Unassembled WGS sequence"/>
</dbReference>
<proteinExistence type="predicted"/>
<organism evidence="1 2">
    <name type="scientific">Paenibacillus cremeus</name>
    <dbReference type="NCBI Taxonomy" id="2163881"/>
    <lineage>
        <taxon>Bacteria</taxon>
        <taxon>Bacillati</taxon>
        <taxon>Bacillota</taxon>
        <taxon>Bacilli</taxon>
        <taxon>Bacillales</taxon>
        <taxon>Paenibacillaceae</taxon>
        <taxon>Paenibacillus</taxon>
    </lineage>
</organism>
<keyword evidence="2" id="KW-1185">Reference proteome</keyword>
<comment type="caution">
    <text evidence="1">The sequence shown here is derived from an EMBL/GenBank/DDBJ whole genome shotgun (WGS) entry which is preliminary data.</text>
</comment>
<protein>
    <submittedName>
        <fullName evidence="1">Uncharacterized protein</fullName>
    </submittedName>
</protein>
<dbReference type="EMBL" id="VNJI01000065">
    <property type="protein sequence ID" value="TVY02405.1"/>
    <property type="molecule type" value="Genomic_DNA"/>
</dbReference>
<dbReference type="OrthoDB" id="2670531at2"/>